<dbReference type="WBParaSite" id="ASIM_0001525601-mRNA-1">
    <property type="protein sequence ID" value="ASIM_0001525601-mRNA-1"/>
    <property type="gene ID" value="ASIM_0001525601"/>
</dbReference>
<reference evidence="3" key="1">
    <citation type="submission" date="2017-02" db="UniProtKB">
        <authorList>
            <consortium name="WormBaseParasite"/>
        </authorList>
    </citation>
    <scope>IDENTIFICATION</scope>
</reference>
<dbReference type="Proteomes" id="UP000267096">
    <property type="component" value="Unassembled WGS sequence"/>
</dbReference>
<sequence length="130" mass="13906">MPRNQIIISTVILLKKFETKTLESTNAFALQAANTSTSATSNTAAASNMNVMLGGANTLSAASAVSASTLDSSALYQAQAASISQVSLNLNCQFDSTSQFLPHSFYWQLSISDTSSYIINYNRDNNPSEH</sequence>
<reference evidence="1 2" key="2">
    <citation type="submission" date="2018-11" db="EMBL/GenBank/DDBJ databases">
        <authorList>
            <consortium name="Pathogen Informatics"/>
        </authorList>
    </citation>
    <scope>NUCLEOTIDE SEQUENCE [LARGE SCALE GENOMIC DNA]</scope>
</reference>
<dbReference type="EMBL" id="UYRR01031868">
    <property type="protein sequence ID" value="VDK53030.1"/>
    <property type="molecule type" value="Genomic_DNA"/>
</dbReference>
<proteinExistence type="predicted"/>
<protein>
    <submittedName>
        <fullName evidence="1 3">Uncharacterized protein</fullName>
    </submittedName>
</protein>
<gene>
    <name evidence="1" type="ORF">ASIM_LOCUS14666</name>
</gene>
<accession>A0A0M3K2T9</accession>
<evidence type="ECO:0000313" key="3">
    <source>
        <dbReference type="WBParaSite" id="ASIM_0001525601-mRNA-1"/>
    </source>
</evidence>
<dbReference type="AlphaFoldDB" id="A0A0M3K2T9"/>
<keyword evidence="2" id="KW-1185">Reference proteome</keyword>
<evidence type="ECO:0000313" key="1">
    <source>
        <dbReference type="EMBL" id="VDK53030.1"/>
    </source>
</evidence>
<organism evidence="3">
    <name type="scientific">Anisakis simplex</name>
    <name type="common">Herring worm</name>
    <dbReference type="NCBI Taxonomy" id="6269"/>
    <lineage>
        <taxon>Eukaryota</taxon>
        <taxon>Metazoa</taxon>
        <taxon>Ecdysozoa</taxon>
        <taxon>Nematoda</taxon>
        <taxon>Chromadorea</taxon>
        <taxon>Rhabditida</taxon>
        <taxon>Spirurina</taxon>
        <taxon>Ascaridomorpha</taxon>
        <taxon>Ascaridoidea</taxon>
        <taxon>Anisakidae</taxon>
        <taxon>Anisakis</taxon>
        <taxon>Anisakis simplex complex</taxon>
    </lineage>
</organism>
<evidence type="ECO:0000313" key="2">
    <source>
        <dbReference type="Proteomes" id="UP000267096"/>
    </source>
</evidence>
<name>A0A0M3K2T9_ANISI</name>